<feature type="coiled-coil region" evidence="1">
    <location>
        <begin position="60"/>
        <end position="114"/>
    </location>
</feature>
<evidence type="ECO:0000313" key="3">
    <source>
        <dbReference type="EMBL" id="RKP28993.1"/>
    </source>
</evidence>
<keyword evidence="4" id="KW-1185">Reference proteome</keyword>
<dbReference type="PANTHER" id="PTHR28199:SF1">
    <property type="entry name" value="PROCESSING OF GAS1 AND ALP PROTEIN 2"/>
    <property type="match status" value="1"/>
</dbReference>
<evidence type="ECO:0000256" key="1">
    <source>
        <dbReference type="SAM" id="Coils"/>
    </source>
</evidence>
<dbReference type="Pfam" id="PF07543">
    <property type="entry name" value="PGA2"/>
    <property type="match status" value="1"/>
</dbReference>
<dbReference type="EMBL" id="ML004523">
    <property type="protein sequence ID" value="RKP28993.1"/>
    <property type="molecule type" value="Genomic_DNA"/>
</dbReference>
<feature type="transmembrane region" description="Helical" evidence="2">
    <location>
        <begin position="26"/>
        <end position="46"/>
    </location>
</feature>
<dbReference type="GO" id="GO:0015031">
    <property type="term" value="P:protein transport"/>
    <property type="evidence" value="ECO:0007669"/>
    <property type="project" value="TreeGrafter"/>
</dbReference>
<name>A0A4P9Z8D8_9ASCO</name>
<sequence length="129" mass="15390">MEAPEHVPALLDFIDNYFDKKTIQKYLRLIIIVCVYLSVRTCYTNWTKQRQVRRQVDLDKQEQERDTQLAEWKIKKFENEAQFFGWGKTTRRNVKRQEKALAEATAALREAHQTAYDAAEDHDIEELLE</sequence>
<keyword evidence="1" id="KW-0175">Coiled coil</keyword>
<dbReference type="AlphaFoldDB" id="A0A4P9Z8D8"/>
<keyword evidence="2" id="KW-0812">Transmembrane</keyword>
<dbReference type="Proteomes" id="UP000268321">
    <property type="component" value="Unassembled WGS sequence"/>
</dbReference>
<keyword evidence="2" id="KW-1133">Transmembrane helix</keyword>
<organism evidence="3 4">
    <name type="scientific">Metschnikowia bicuspidata</name>
    <dbReference type="NCBI Taxonomy" id="27322"/>
    <lineage>
        <taxon>Eukaryota</taxon>
        <taxon>Fungi</taxon>
        <taxon>Dikarya</taxon>
        <taxon>Ascomycota</taxon>
        <taxon>Saccharomycotina</taxon>
        <taxon>Pichiomycetes</taxon>
        <taxon>Metschnikowiaceae</taxon>
        <taxon>Metschnikowia</taxon>
    </lineage>
</organism>
<protein>
    <submittedName>
        <fullName evidence="3">Uncharacterized protein</fullName>
    </submittedName>
</protein>
<evidence type="ECO:0000256" key="2">
    <source>
        <dbReference type="SAM" id="Phobius"/>
    </source>
</evidence>
<dbReference type="OrthoDB" id="4227028at2759"/>
<dbReference type="InterPro" id="IPR011431">
    <property type="entry name" value="Trafficking_Pga2"/>
</dbReference>
<keyword evidence="2" id="KW-0472">Membrane</keyword>
<accession>A0A4P9Z8D8</accession>
<evidence type="ECO:0000313" key="4">
    <source>
        <dbReference type="Proteomes" id="UP000268321"/>
    </source>
</evidence>
<gene>
    <name evidence="3" type="ORF">METBISCDRAFT_31981</name>
</gene>
<reference evidence="4" key="1">
    <citation type="journal article" date="2018" name="Nat. Microbiol.">
        <title>Leveraging single-cell genomics to expand the fungal tree of life.</title>
        <authorList>
            <person name="Ahrendt S.R."/>
            <person name="Quandt C.A."/>
            <person name="Ciobanu D."/>
            <person name="Clum A."/>
            <person name="Salamov A."/>
            <person name="Andreopoulos B."/>
            <person name="Cheng J.F."/>
            <person name="Woyke T."/>
            <person name="Pelin A."/>
            <person name="Henrissat B."/>
            <person name="Reynolds N.K."/>
            <person name="Benny G.L."/>
            <person name="Smith M.E."/>
            <person name="James T.Y."/>
            <person name="Grigoriev I.V."/>
        </authorList>
    </citation>
    <scope>NUCLEOTIDE SEQUENCE [LARGE SCALE GENOMIC DNA]</scope>
    <source>
        <strain evidence="4">Baker2002</strain>
    </source>
</reference>
<dbReference type="PANTHER" id="PTHR28199">
    <property type="entry name" value="PROCESSING OF GAS1 AND ALP PROTEIN 2"/>
    <property type="match status" value="1"/>
</dbReference>
<proteinExistence type="predicted"/>